<dbReference type="Gene3D" id="2.30.110.50">
    <property type="match status" value="1"/>
</dbReference>
<sequence>MPDDTSADRLLDHFDVELTQHQRLLRLELGAPAGLLPHRLVGEEAVSAPFRYRLDCLCQRGDLELKHLIGAPARLAIRQADASERPLHALVAEAARRPRWPRSWITTSTTPSPAFSPTIAQR</sequence>
<dbReference type="Pfam" id="PF05954">
    <property type="entry name" value="Phage_GPD"/>
    <property type="match status" value="1"/>
</dbReference>
<evidence type="ECO:0000256" key="1">
    <source>
        <dbReference type="SAM" id="MobiDB-lite"/>
    </source>
</evidence>
<name>A0A5B8R7D5_9ZZZZ</name>
<evidence type="ECO:0000313" key="2">
    <source>
        <dbReference type="EMBL" id="QEA05009.1"/>
    </source>
</evidence>
<accession>A0A5B8R7D5</accession>
<organism evidence="2">
    <name type="scientific">uncultured organism</name>
    <dbReference type="NCBI Taxonomy" id="155900"/>
    <lineage>
        <taxon>unclassified sequences</taxon>
        <taxon>environmental samples</taxon>
    </lineage>
</organism>
<feature type="compositionally biased region" description="Low complexity" evidence="1">
    <location>
        <begin position="106"/>
        <end position="122"/>
    </location>
</feature>
<feature type="region of interest" description="Disordered" evidence="1">
    <location>
        <begin position="102"/>
        <end position="122"/>
    </location>
</feature>
<proteinExistence type="predicted"/>
<protein>
    <submittedName>
        <fullName evidence="2">Uncharacterized protein</fullName>
    </submittedName>
</protein>
<dbReference type="SUPFAM" id="SSF69279">
    <property type="entry name" value="Phage tail proteins"/>
    <property type="match status" value="1"/>
</dbReference>
<dbReference type="AlphaFoldDB" id="A0A5B8R7D5"/>
<reference evidence="2" key="1">
    <citation type="submission" date="2019-06" db="EMBL/GenBank/DDBJ databases">
        <authorList>
            <person name="Murdoch R.W."/>
            <person name="Fathepure B."/>
        </authorList>
    </citation>
    <scope>NUCLEOTIDE SEQUENCE</scope>
</reference>
<gene>
    <name evidence="2" type="ORF">KBTEX_01328</name>
</gene>
<dbReference type="EMBL" id="MN079093">
    <property type="protein sequence ID" value="QEA05009.1"/>
    <property type="molecule type" value="Genomic_DNA"/>
</dbReference>